<evidence type="ECO:0000256" key="2">
    <source>
        <dbReference type="ARBA" id="ARBA00022741"/>
    </source>
</evidence>
<keyword evidence="12" id="KW-1185">Reference proteome</keyword>
<organism evidence="11 12">
    <name type="scientific">Georgenia halotolerans</name>
    <dbReference type="NCBI Taxonomy" id="3028317"/>
    <lineage>
        <taxon>Bacteria</taxon>
        <taxon>Bacillati</taxon>
        <taxon>Actinomycetota</taxon>
        <taxon>Actinomycetes</taxon>
        <taxon>Micrococcales</taxon>
        <taxon>Bogoriellaceae</taxon>
        <taxon>Georgenia</taxon>
    </lineage>
</organism>
<feature type="region of interest" description="Disordered" evidence="10">
    <location>
        <begin position="159"/>
        <end position="180"/>
    </location>
</feature>
<evidence type="ECO:0000256" key="1">
    <source>
        <dbReference type="ARBA" id="ARBA00022722"/>
    </source>
</evidence>
<dbReference type="GO" id="GO:0008854">
    <property type="term" value="F:exodeoxyribonuclease V activity"/>
    <property type="evidence" value="ECO:0007669"/>
    <property type="project" value="UniProtKB-EC"/>
</dbReference>
<dbReference type="EMBL" id="JARACI010000577">
    <property type="protein sequence ID" value="MDD9205612.1"/>
    <property type="molecule type" value="Genomic_DNA"/>
</dbReference>
<evidence type="ECO:0000256" key="5">
    <source>
        <dbReference type="ARBA" id="ARBA00022806"/>
    </source>
</evidence>
<dbReference type="EC" id="3.1.11.5" evidence="11"/>
<proteinExistence type="predicted"/>
<keyword evidence="8" id="KW-0238">DNA-binding</keyword>
<keyword evidence="3" id="KW-0227">DNA damage</keyword>
<reference evidence="11" key="1">
    <citation type="submission" date="2023-02" db="EMBL/GenBank/DDBJ databases">
        <title>Georgenia sp.10Sc9-8, isolated from a soil sample collected from the Taklamakan desert.</title>
        <authorList>
            <person name="Liu S."/>
        </authorList>
    </citation>
    <scope>NUCLEOTIDE SEQUENCE</scope>
    <source>
        <strain evidence="11">10Sc9-8</strain>
    </source>
</reference>
<keyword evidence="2" id="KW-0547">Nucleotide-binding</keyword>
<name>A0ABT5TU70_9MICO</name>
<dbReference type="PANTHER" id="PTHR30591:SF1">
    <property type="entry name" value="RECBCD ENZYME SUBUNIT RECC"/>
    <property type="match status" value="1"/>
</dbReference>
<evidence type="ECO:0000256" key="7">
    <source>
        <dbReference type="ARBA" id="ARBA00022840"/>
    </source>
</evidence>
<dbReference type="Proteomes" id="UP001165561">
    <property type="component" value="Unassembled WGS sequence"/>
</dbReference>
<evidence type="ECO:0000256" key="10">
    <source>
        <dbReference type="SAM" id="MobiDB-lite"/>
    </source>
</evidence>
<keyword evidence="1" id="KW-0540">Nuclease</keyword>
<keyword evidence="4 11" id="KW-0378">Hydrolase</keyword>
<feature type="non-terminal residue" evidence="11">
    <location>
        <position position="180"/>
    </location>
</feature>
<dbReference type="InterPro" id="IPR027417">
    <property type="entry name" value="P-loop_NTPase"/>
</dbReference>
<evidence type="ECO:0000256" key="3">
    <source>
        <dbReference type="ARBA" id="ARBA00022763"/>
    </source>
</evidence>
<keyword evidence="7" id="KW-0067">ATP-binding</keyword>
<keyword evidence="5" id="KW-0347">Helicase</keyword>
<dbReference type="Pfam" id="PF04257">
    <property type="entry name" value="Exonuc_V_gamma"/>
    <property type="match status" value="1"/>
</dbReference>
<dbReference type="Gene3D" id="3.40.50.10930">
    <property type="match status" value="1"/>
</dbReference>
<evidence type="ECO:0000256" key="9">
    <source>
        <dbReference type="ARBA" id="ARBA00023204"/>
    </source>
</evidence>
<keyword evidence="6" id="KW-0269">Exonuclease</keyword>
<dbReference type="SUPFAM" id="SSF52540">
    <property type="entry name" value="P-loop containing nucleoside triphosphate hydrolases"/>
    <property type="match status" value="1"/>
</dbReference>
<evidence type="ECO:0000313" key="11">
    <source>
        <dbReference type="EMBL" id="MDD9205612.1"/>
    </source>
</evidence>
<evidence type="ECO:0000256" key="4">
    <source>
        <dbReference type="ARBA" id="ARBA00022801"/>
    </source>
</evidence>
<evidence type="ECO:0000256" key="8">
    <source>
        <dbReference type="ARBA" id="ARBA00023125"/>
    </source>
</evidence>
<dbReference type="PANTHER" id="PTHR30591">
    <property type="entry name" value="RECBCD ENZYME SUBUNIT RECC"/>
    <property type="match status" value="1"/>
</dbReference>
<comment type="caution">
    <text evidence="11">The sequence shown here is derived from an EMBL/GenBank/DDBJ whole genome shotgun (WGS) entry which is preliminary data.</text>
</comment>
<evidence type="ECO:0000256" key="6">
    <source>
        <dbReference type="ARBA" id="ARBA00022839"/>
    </source>
</evidence>
<sequence length="180" mass="19475">MLHVHRFERADALIAPLAELLREPPGDPFAPDVVAVPTRGVERWLAQQLSHHLGTGPAGEPGVCANITFGSPSRLVGDTLAAVLGTADDDPWEPRRLTWPVLEVVDEVATEPWATALGRYLGTADEDDVRRGRRLGLARRLARLFAAYAAQRPDMVRAWSAGSEDDGAGGTVPDDLSWQP</sequence>
<accession>A0ABT5TU70</accession>
<gene>
    <name evidence="11" type="ORF">PU560_03905</name>
</gene>
<keyword evidence="9" id="KW-0234">DNA repair</keyword>
<protein>
    <submittedName>
        <fullName evidence="11">Exodeoxyribonuclease V subunit gamma</fullName>
        <ecNumber evidence="11">3.1.11.5</ecNumber>
    </submittedName>
</protein>
<evidence type="ECO:0000313" key="12">
    <source>
        <dbReference type="Proteomes" id="UP001165561"/>
    </source>
</evidence>